<dbReference type="OrthoDB" id="939976at2"/>
<dbReference type="RefSeq" id="WP_106088984.1">
    <property type="nucleotide sequence ID" value="NZ_PVNL01000042.1"/>
</dbReference>
<comment type="caution">
    <text evidence="1">The sequence shown here is derived from an EMBL/GenBank/DDBJ whole genome shotgun (WGS) entry which is preliminary data.</text>
</comment>
<dbReference type="AlphaFoldDB" id="A0A2S9YTI6"/>
<accession>A0A2S9YTI6</accession>
<dbReference type="Pfam" id="PF17914">
    <property type="entry name" value="HopA1"/>
    <property type="match status" value="1"/>
</dbReference>
<evidence type="ECO:0000313" key="1">
    <source>
        <dbReference type="EMBL" id="PRQ08342.1"/>
    </source>
</evidence>
<name>A0A2S9YTI6_9BACT</name>
<gene>
    <name evidence="1" type="ORF">ENSA7_19690</name>
</gene>
<proteinExistence type="predicted"/>
<sequence length="358" mass="39097">MSTPQEDILAHLCEVLSIKGEHDLRVDDVEVDVEPLVEFTRPIASDLGETGPRDRLTLALWGLLYQGCYMHGRRLDAELTRAVMSTLVARPPSPVALVSSLREDLQTIADGTAGWDPGWEVYQVERDGLVRVRKGDCHQVALAGEYLKAAAPGVQVRVGATVDLRVTVGTFEIQPGYYHVLGRVLGDTLERFDCVRLYFNTRPGSVQILLRALVAALNRLEIPFRAKTPCSAVGYARTDATVLYVARVHAPLVLDLVVELPDCDRLLDPGVPMFSLPVAAGIGLADDPGAAESFGTNRCRLVAQALADAWRERGEDPDQRMRAIRAAFASEGLDLARPHLGPGLAEIQPWPQTLEILA</sequence>
<dbReference type="InterPro" id="IPR040871">
    <property type="entry name" value="HopA1"/>
</dbReference>
<evidence type="ECO:0000313" key="2">
    <source>
        <dbReference type="Proteomes" id="UP000238823"/>
    </source>
</evidence>
<protein>
    <submittedName>
        <fullName evidence="1">Uncharacterized protein</fullName>
    </submittedName>
</protein>
<dbReference type="Proteomes" id="UP000238823">
    <property type="component" value="Unassembled WGS sequence"/>
</dbReference>
<reference evidence="1 2" key="1">
    <citation type="submission" date="2018-03" db="EMBL/GenBank/DDBJ databases">
        <title>Draft Genome Sequences of the Obligatory Marine Myxobacteria Enhygromyxa salina SWB007.</title>
        <authorList>
            <person name="Poehlein A."/>
            <person name="Moghaddam J.A."/>
            <person name="Harms H."/>
            <person name="Alanjari M."/>
            <person name="Koenig G.M."/>
            <person name="Daniel R."/>
            <person name="Schaeberle T.F."/>
        </authorList>
    </citation>
    <scope>NUCLEOTIDE SEQUENCE [LARGE SCALE GENOMIC DNA]</scope>
    <source>
        <strain evidence="1 2">SWB007</strain>
    </source>
</reference>
<organism evidence="1 2">
    <name type="scientific">Enhygromyxa salina</name>
    <dbReference type="NCBI Taxonomy" id="215803"/>
    <lineage>
        <taxon>Bacteria</taxon>
        <taxon>Pseudomonadati</taxon>
        <taxon>Myxococcota</taxon>
        <taxon>Polyangia</taxon>
        <taxon>Nannocystales</taxon>
        <taxon>Nannocystaceae</taxon>
        <taxon>Enhygromyxa</taxon>
    </lineage>
</organism>
<dbReference type="EMBL" id="PVNL01000042">
    <property type="protein sequence ID" value="PRQ08342.1"/>
    <property type="molecule type" value="Genomic_DNA"/>
</dbReference>